<evidence type="ECO:0000256" key="1">
    <source>
        <dbReference type="SAM" id="MobiDB-lite"/>
    </source>
</evidence>
<feature type="compositionally biased region" description="Polar residues" evidence="1">
    <location>
        <begin position="357"/>
        <end position="371"/>
    </location>
</feature>
<gene>
    <name evidence="3" type="ORF">CDD80_3153</name>
</gene>
<evidence type="ECO:0000256" key="2">
    <source>
        <dbReference type="SAM" id="SignalP"/>
    </source>
</evidence>
<dbReference type="AlphaFoldDB" id="A0A2C5Z4N2"/>
<proteinExistence type="predicted"/>
<feature type="signal peptide" evidence="2">
    <location>
        <begin position="1"/>
        <end position="20"/>
    </location>
</feature>
<evidence type="ECO:0000313" key="4">
    <source>
        <dbReference type="Proteomes" id="UP000226431"/>
    </source>
</evidence>
<feature type="chain" id="PRO_5012541681" evidence="2">
    <location>
        <begin position="21"/>
        <end position="413"/>
    </location>
</feature>
<reference evidence="3 4" key="1">
    <citation type="submission" date="2017-06" db="EMBL/GenBank/DDBJ databases">
        <title>Ant-infecting Ophiocordyceps genomes reveal a high diversity of potential behavioral manipulation genes and a possible major role for enterotoxins.</title>
        <authorList>
            <person name="De Bekker C."/>
            <person name="Evans H.C."/>
            <person name="Brachmann A."/>
            <person name="Hughes D.P."/>
        </authorList>
    </citation>
    <scope>NUCLEOTIDE SEQUENCE [LARGE SCALE GENOMIC DNA]</scope>
    <source>
        <strain evidence="3 4">Map16</strain>
    </source>
</reference>
<accession>A0A2C5Z4N2</accession>
<comment type="caution">
    <text evidence="3">The sequence shown here is derived from an EMBL/GenBank/DDBJ whole genome shotgun (WGS) entry which is preliminary data.</text>
</comment>
<dbReference type="OrthoDB" id="10614947at2759"/>
<dbReference type="Proteomes" id="UP000226431">
    <property type="component" value="Unassembled WGS sequence"/>
</dbReference>
<dbReference type="EMBL" id="NJES01000280">
    <property type="protein sequence ID" value="PHH74344.1"/>
    <property type="molecule type" value="Genomic_DNA"/>
</dbReference>
<keyword evidence="2" id="KW-0732">Signal</keyword>
<organism evidence="3 4">
    <name type="scientific">Ophiocordyceps camponoti-rufipedis</name>
    <dbReference type="NCBI Taxonomy" id="2004952"/>
    <lineage>
        <taxon>Eukaryota</taxon>
        <taxon>Fungi</taxon>
        <taxon>Dikarya</taxon>
        <taxon>Ascomycota</taxon>
        <taxon>Pezizomycotina</taxon>
        <taxon>Sordariomycetes</taxon>
        <taxon>Hypocreomycetidae</taxon>
        <taxon>Hypocreales</taxon>
        <taxon>Ophiocordycipitaceae</taxon>
        <taxon>Ophiocordyceps</taxon>
    </lineage>
</organism>
<keyword evidence="4" id="KW-1185">Reference proteome</keyword>
<evidence type="ECO:0000313" key="3">
    <source>
        <dbReference type="EMBL" id="PHH74344.1"/>
    </source>
</evidence>
<sequence length="413" mass="44354">MHQGNFILLAALAATQGVSANLPKIVDERRLRCEDKAETPYSSSSAPCTREMNIAAHSYAQSFEQGGETPGNMLKFKNALLNASSGYLAANNCCRQCKKVNGIHSEAEDKYWADFYDQTRIKEWEEAVDKWAASSNGTKVNSTETANNNNQTVPVLFKFLDEKAKDTPYPAVLTPNEQAKFNVTIPETQYCPGDSNNTTEVPVQLGKTVSLPSPALSFFIFSEIKSETLVLNKYTVPCRCVGPVGNVSTVCADPRKDPKPVEIQRTPEAEENCVKPEDCSDCAGAPTERASEVNKLSMGAPDKNTSPVLVAAGQIDVSLAVKQYFSSTTMTEMDDNSISTGDYPAKGQTAPAVESGNDVSDYSNTIPTGGSTVDDPPVAPVNSNVEEKPEVKTGSESAASEPASTGDEDLDCE</sequence>
<feature type="region of interest" description="Disordered" evidence="1">
    <location>
        <begin position="332"/>
        <end position="413"/>
    </location>
</feature>
<protein>
    <submittedName>
        <fullName evidence="3">Uncharacterized protein</fullName>
    </submittedName>
</protein>
<name>A0A2C5Z4N2_9HYPO</name>